<keyword evidence="5" id="KW-0378">Hydrolase</keyword>
<dbReference type="AlphaFoldDB" id="A0A8S1V8C4"/>
<comment type="subcellular location">
    <subcellularLocation>
        <location evidence="1">Secreted</location>
    </subcellularLocation>
</comment>
<evidence type="ECO:0000259" key="13">
    <source>
        <dbReference type="SMART" id="SM00848"/>
    </source>
</evidence>
<keyword evidence="2" id="KW-0964">Secreted</keyword>
<evidence type="ECO:0000256" key="5">
    <source>
        <dbReference type="ARBA" id="ARBA00022801"/>
    </source>
</evidence>
<dbReference type="Pfam" id="PF08246">
    <property type="entry name" value="Inhibitor_I29"/>
    <property type="match status" value="1"/>
</dbReference>
<dbReference type="EMBL" id="CAJJDO010000058">
    <property type="protein sequence ID" value="CAD8172855.1"/>
    <property type="molecule type" value="Genomic_DNA"/>
</dbReference>
<comment type="catalytic activity">
    <reaction evidence="9">
        <text>Specificity close to that of papain. As compared to cathepsin B, cathepsin L exhibits higher activity toward protein substrates, but has little activity on Z-Arg-Arg-NHMec, and no peptidyl-dipeptidase activity.</text>
        <dbReference type="EC" id="3.4.22.15"/>
    </reaction>
</comment>
<evidence type="ECO:0000259" key="12">
    <source>
        <dbReference type="SMART" id="SM00645"/>
    </source>
</evidence>
<evidence type="ECO:0000256" key="6">
    <source>
        <dbReference type="ARBA" id="ARBA00022807"/>
    </source>
</evidence>
<dbReference type="GO" id="GO:0006508">
    <property type="term" value="P:proteolysis"/>
    <property type="evidence" value="ECO:0007669"/>
    <property type="project" value="UniProtKB-KW"/>
</dbReference>
<keyword evidence="15" id="KW-1185">Reference proteome</keyword>
<dbReference type="InterPro" id="IPR013201">
    <property type="entry name" value="Prot_inhib_I29"/>
</dbReference>
<comment type="caution">
    <text evidence="14">The sequence shown here is derived from an EMBL/GenBank/DDBJ whole genome shotgun (WGS) entry which is preliminary data.</text>
</comment>
<dbReference type="Proteomes" id="UP000689195">
    <property type="component" value="Unassembled WGS sequence"/>
</dbReference>
<dbReference type="InterPro" id="IPR000668">
    <property type="entry name" value="Peptidase_C1A_C"/>
</dbReference>
<evidence type="ECO:0000313" key="14">
    <source>
        <dbReference type="EMBL" id="CAD8172855.1"/>
    </source>
</evidence>
<feature type="domain" description="Peptidase C1A papain C-terminal" evidence="12">
    <location>
        <begin position="112"/>
        <end position="320"/>
    </location>
</feature>
<keyword evidence="6" id="KW-0788">Thiol protease</keyword>
<gene>
    <name evidence="14" type="ORF">PPENT_87.1.T0580090</name>
</gene>
<dbReference type="CDD" id="cd02248">
    <property type="entry name" value="Peptidase_C1A"/>
    <property type="match status" value="1"/>
</dbReference>
<evidence type="ECO:0000256" key="8">
    <source>
        <dbReference type="ARBA" id="ARBA00023157"/>
    </source>
</evidence>
<organism evidence="14 15">
    <name type="scientific">Paramecium pentaurelia</name>
    <dbReference type="NCBI Taxonomy" id="43138"/>
    <lineage>
        <taxon>Eukaryota</taxon>
        <taxon>Sar</taxon>
        <taxon>Alveolata</taxon>
        <taxon>Ciliophora</taxon>
        <taxon>Intramacronucleata</taxon>
        <taxon>Oligohymenophorea</taxon>
        <taxon>Peniculida</taxon>
        <taxon>Parameciidae</taxon>
        <taxon>Paramecium</taxon>
    </lineage>
</organism>
<reference evidence="14" key="1">
    <citation type="submission" date="2021-01" db="EMBL/GenBank/DDBJ databases">
        <authorList>
            <consortium name="Genoscope - CEA"/>
            <person name="William W."/>
        </authorList>
    </citation>
    <scope>NUCLEOTIDE SEQUENCE</scope>
</reference>
<comment type="function">
    <text evidence="11">May be involved in extracellular digestion.</text>
</comment>
<dbReference type="PROSITE" id="PS00139">
    <property type="entry name" value="THIOL_PROTEASE_CYS"/>
    <property type="match status" value="1"/>
</dbReference>
<keyword evidence="3" id="KW-0645">Protease</keyword>
<dbReference type="Pfam" id="PF00112">
    <property type="entry name" value="Peptidase_C1"/>
    <property type="match status" value="1"/>
</dbReference>
<keyword evidence="8" id="KW-1015">Disulfide bond</keyword>
<evidence type="ECO:0000256" key="1">
    <source>
        <dbReference type="ARBA" id="ARBA00004613"/>
    </source>
</evidence>
<evidence type="ECO:0000313" key="15">
    <source>
        <dbReference type="Proteomes" id="UP000689195"/>
    </source>
</evidence>
<sequence length="320" mass="35686">MEKTLIVVGLILLAGSIYNLNYQLETNLISQFDHYQSNFNKKYFGSEYLYRLQVYQFNLADIQTRNSKYGTKIFGETQFTDLTDEEFNSIYLTLKLEPSNQEVQRFEFNIVNSTPIDWRSRGAVTPVKNQGQCGSCWAFSTTGVLEGFFKVTTDQLPDLSEQQLVDCSTIFDYNKGCDGGAPIRALNYVKRNGITTQAAYPYIAEQNKNCQIKGGVYHISVTVSIFANEAAHQAALQEGPISVAVQASDWKNYKPTGDDYIFPSSACTGDINHAVLAVGFTSDALIIKNSWATSWGVDGYIYLQGGVNTCSVWNNSIVPK</sequence>
<evidence type="ECO:0000256" key="11">
    <source>
        <dbReference type="ARBA" id="ARBA00053662"/>
    </source>
</evidence>
<dbReference type="InterPro" id="IPR039417">
    <property type="entry name" value="Peptidase_C1A_papain-like"/>
</dbReference>
<keyword evidence="7" id="KW-0865">Zymogen</keyword>
<feature type="domain" description="Cathepsin propeptide inhibitor" evidence="13">
    <location>
        <begin position="32"/>
        <end position="87"/>
    </location>
</feature>
<dbReference type="FunFam" id="3.90.70.10:FF:000104">
    <property type="entry name" value="Cathepsin L 1"/>
    <property type="match status" value="1"/>
</dbReference>
<evidence type="ECO:0000256" key="2">
    <source>
        <dbReference type="ARBA" id="ARBA00022525"/>
    </source>
</evidence>
<evidence type="ECO:0000256" key="7">
    <source>
        <dbReference type="ARBA" id="ARBA00023145"/>
    </source>
</evidence>
<proteinExistence type="predicted"/>
<dbReference type="GO" id="GO:0004197">
    <property type="term" value="F:cysteine-type endopeptidase activity"/>
    <property type="evidence" value="ECO:0007669"/>
    <property type="project" value="UniProtKB-EC"/>
</dbReference>
<dbReference type="OrthoDB" id="312634at2759"/>
<dbReference type="SMART" id="SM00848">
    <property type="entry name" value="Inhibitor_I29"/>
    <property type="match status" value="1"/>
</dbReference>
<protein>
    <recommendedName>
        <fullName evidence="10">cathepsin L</fullName>
        <ecNumber evidence="10">3.4.22.15</ecNumber>
    </recommendedName>
</protein>
<dbReference type="PANTHER" id="PTHR12411">
    <property type="entry name" value="CYSTEINE PROTEASE FAMILY C1-RELATED"/>
    <property type="match status" value="1"/>
</dbReference>
<evidence type="ECO:0000256" key="9">
    <source>
        <dbReference type="ARBA" id="ARBA00036319"/>
    </source>
</evidence>
<dbReference type="EC" id="3.4.22.15" evidence="10"/>
<keyword evidence="4" id="KW-0732">Signal</keyword>
<dbReference type="GO" id="GO:0005576">
    <property type="term" value="C:extracellular region"/>
    <property type="evidence" value="ECO:0007669"/>
    <property type="project" value="UniProtKB-SubCell"/>
</dbReference>
<evidence type="ECO:0000256" key="3">
    <source>
        <dbReference type="ARBA" id="ARBA00022670"/>
    </source>
</evidence>
<accession>A0A8S1V8C4</accession>
<dbReference type="InterPro" id="IPR013128">
    <property type="entry name" value="Peptidase_C1A"/>
</dbReference>
<dbReference type="SMART" id="SM00645">
    <property type="entry name" value="Pept_C1"/>
    <property type="match status" value="1"/>
</dbReference>
<evidence type="ECO:0000256" key="10">
    <source>
        <dbReference type="ARBA" id="ARBA00038911"/>
    </source>
</evidence>
<name>A0A8S1V8C4_9CILI</name>
<evidence type="ECO:0000256" key="4">
    <source>
        <dbReference type="ARBA" id="ARBA00022729"/>
    </source>
</evidence>
<dbReference type="InterPro" id="IPR000169">
    <property type="entry name" value="Pept_cys_AS"/>
</dbReference>